<dbReference type="GO" id="GO:0047527">
    <property type="term" value="F:2,3-dihydroxybenzoate-serine ligase activity"/>
    <property type="evidence" value="ECO:0007669"/>
    <property type="project" value="TreeGrafter"/>
</dbReference>
<comment type="caution">
    <text evidence="2">The sequence shown here is derived from an EMBL/GenBank/DDBJ whole genome shotgun (WGS) entry which is preliminary data.</text>
</comment>
<dbReference type="PANTHER" id="PTHR45527:SF1">
    <property type="entry name" value="FATTY ACID SYNTHASE"/>
    <property type="match status" value="1"/>
</dbReference>
<proteinExistence type="predicted"/>
<feature type="domain" description="Condensation" evidence="1">
    <location>
        <begin position="7"/>
        <end position="417"/>
    </location>
</feature>
<dbReference type="GO" id="GO:0031177">
    <property type="term" value="F:phosphopantetheine binding"/>
    <property type="evidence" value="ECO:0007669"/>
    <property type="project" value="TreeGrafter"/>
</dbReference>
<dbReference type="EMBL" id="BOMQ01000061">
    <property type="protein sequence ID" value="GIE51729.1"/>
    <property type="molecule type" value="Genomic_DNA"/>
</dbReference>
<evidence type="ECO:0000313" key="3">
    <source>
        <dbReference type="Proteomes" id="UP000647172"/>
    </source>
</evidence>
<dbReference type="SUPFAM" id="SSF52777">
    <property type="entry name" value="CoA-dependent acyltransferases"/>
    <property type="match status" value="2"/>
</dbReference>
<dbReference type="InterPro" id="IPR001242">
    <property type="entry name" value="Condensation_dom"/>
</dbReference>
<dbReference type="Gene3D" id="3.30.559.30">
    <property type="entry name" value="Nonribosomal peptide synthetase, condensation domain"/>
    <property type="match status" value="1"/>
</dbReference>
<sequence>MAEVRRVPASVAQRLLWVLEQWRGRHGSTNCPVVLRLRGPLDTERLGAGLAALHARHESLRTTFTGRGARLTQLVQEPRPVLMERRDISSPDPAGALREAVTTEVFRPVDAEQWPTRVTLFRLGPDDHGLCVNLHHAVTDGASCGLIVRDLQSLTGGGPALPAVRWQYAQFCEWQEKWLAGAEMAADRAYWTGHLTGARVPRLPLRPTPPGAPWVSASVTDTIDAATVSALGRIARQHRTTVASAMLAVYYLVLRELTGDDDLAVASFMANRTRPELQDTVGLLANMAVLRTRIDDPADFGEVLRRTHATAMDAFVHQRMPYQLLRGDILAEHDRRPDDVMFQLVPQLPARLRVAGAEAEIVVVDQLGSRFQCEFQLYPQNGGLRVVLCYNRARLDDAVATRLVGDYVRTAKAAAQQEARSPRG</sequence>
<dbReference type="Pfam" id="PF00668">
    <property type="entry name" value="Condensation"/>
    <property type="match status" value="1"/>
</dbReference>
<dbReference type="GO" id="GO:0009239">
    <property type="term" value="P:enterobactin biosynthetic process"/>
    <property type="evidence" value="ECO:0007669"/>
    <property type="project" value="TreeGrafter"/>
</dbReference>
<keyword evidence="3" id="KW-1185">Reference proteome</keyword>
<dbReference type="GO" id="GO:0009366">
    <property type="term" value="C:enterobactin synthetase complex"/>
    <property type="evidence" value="ECO:0007669"/>
    <property type="project" value="TreeGrafter"/>
</dbReference>
<protein>
    <recommendedName>
        <fullName evidence="1">Condensation domain-containing protein</fullName>
    </recommendedName>
</protein>
<accession>A0A919JRN2</accession>
<dbReference type="Gene3D" id="3.30.559.10">
    <property type="entry name" value="Chloramphenicol acetyltransferase-like domain"/>
    <property type="match status" value="1"/>
</dbReference>
<dbReference type="PANTHER" id="PTHR45527">
    <property type="entry name" value="NONRIBOSOMAL PEPTIDE SYNTHETASE"/>
    <property type="match status" value="1"/>
</dbReference>
<organism evidence="2 3">
    <name type="scientific">Actinoplanes nipponensis</name>
    <dbReference type="NCBI Taxonomy" id="135950"/>
    <lineage>
        <taxon>Bacteria</taxon>
        <taxon>Bacillati</taxon>
        <taxon>Actinomycetota</taxon>
        <taxon>Actinomycetes</taxon>
        <taxon>Micromonosporales</taxon>
        <taxon>Micromonosporaceae</taxon>
        <taxon>Actinoplanes</taxon>
    </lineage>
</organism>
<dbReference type="InterPro" id="IPR023213">
    <property type="entry name" value="CAT-like_dom_sf"/>
</dbReference>
<dbReference type="AlphaFoldDB" id="A0A919JRN2"/>
<dbReference type="RefSeq" id="WP_203772527.1">
    <property type="nucleotide sequence ID" value="NZ_BAAAYJ010000097.1"/>
</dbReference>
<evidence type="ECO:0000259" key="1">
    <source>
        <dbReference type="Pfam" id="PF00668"/>
    </source>
</evidence>
<dbReference type="GO" id="GO:0005829">
    <property type="term" value="C:cytosol"/>
    <property type="evidence" value="ECO:0007669"/>
    <property type="project" value="TreeGrafter"/>
</dbReference>
<dbReference type="Proteomes" id="UP000647172">
    <property type="component" value="Unassembled WGS sequence"/>
</dbReference>
<dbReference type="GO" id="GO:0043041">
    <property type="term" value="P:amino acid activation for nonribosomal peptide biosynthetic process"/>
    <property type="evidence" value="ECO:0007669"/>
    <property type="project" value="TreeGrafter"/>
</dbReference>
<evidence type="ECO:0000313" key="2">
    <source>
        <dbReference type="EMBL" id="GIE51729.1"/>
    </source>
</evidence>
<name>A0A919JRN2_9ACTN</name>
<reference evidence="2" key="1">
    <citation type="submission" date="2021-01" db="EMBL/GenBank/DDBJ databases">
        <title>Whole genome shotgun sequence of Actinoplanes nipponensis NBRC 14063.</title>
        <authorList>
            <person name="Komaki H."/>
            <person name="Tamura T."/>
        </authorList>
    </citation>
    <scope>NUCLEOTIDE SEQUENCE</scope>
    <source>
        <strain evidence="2">NBRC 14063</strain>
    </source>
</reference>
<dbReference type="GO" id="GO:0008610">
    <property type="term" value="P:lipid biosynthetic process"/>
    <property type="evidence" value="ECO:0007669"/>
    <property type="project" value="UniProtKB-ARBA"/>
</dbReference>
<gene>
    <name evidence="2" type="ORF">Ani05nite_52630</name>
</gene>